<dbReference type="CDD" id="cd07402">
    <property type="entry name" value="MPP_GpdQ"/>
    <property type="match status" value="1"/>
</dbReference>
<comment type="similarity">
    <text evidence="4">Belongs to the cyclic nucleotide phosphodiesterase class-III family.</text>
</comment>
<dbReference type="InterPro" id="IPR042283">
    <property type="entry name" value="GpdQ_catalytic"/>
</dbReference>
<dbReference type="OrthoDB" id="651281at2"/>
<evidence type="ECO:0000313" key="6">
    <source>
        <dbReference type="EMBL" id="PVA11059.1"/>
    </source>
</evidence>
<dbReference type="Gene3D" id="3.30.750.180">
    <property type="entry name" value="GpdQ, beta-strand dimerisation domain"/>
    <property type="match status" value="1"/>
</dbReference>
<dbReference type="Gene3D" id="3.60.21.40">
    <property type="entry name" value="GpdQ, catalytic alpha/beta sandwich domain"/>
    <property type="match status" value="1"/>
</dbReference>
<dbReference type="InterPro" id="IPR050884">
    <property type="entry name" value="CNP_phosphodiesterase-III"/>
</dbReference>
<dbReference type="PANTHER" id="PTHR42988">
    <property type="entry name" value="PHOSPHOHYDROLASE"/>
    <property type="match status" value="1"/>
</dbReference>
<dbReference type="AlphaFoldDB" id="A0A2T7G9G5"/>
<comment type="caution">
    <text evidence="6">The sequence shown here is derived from an EMBL/GenBank/DDBJ whole genome shotgun (WGS) entry which is preliminary data.</text>
</comment>
<name>A0A2T7G9G5_9RHOB</name>
<dbReference type="GO" id="GO:0046872">
    <property type="term" value="F:metal ion binding"/>
    <property type="evidence" value="ECO:0007669"/>
    <property type="project" value="UniProtKB-KW"/>
</dbReference>
<protein>
    <submittedName>
        <fullName evidence="6">Phosphodiesterase</fullName>
    </submittedName>
</protein>
<keyword evidence="1" id="KW-0479">Metal-binding</keyword>
<organism evidence="6 7">
    <name type="scientific">Pelagivirga sediminicola</name>
    <dbReference type="NCBI Taxonomy" id="2170575"/>
    <lineage>
        <taxon>Bacteria</taxon>
        <taxon>Pseudomonadati</taxon>
        <taxon>Pseudomonadota</taxon>
        <taxon>Alphaproteobacteria</taxon>
        <taxon>Rhodobacterales</taxon>
        <taxon>Paracoccaceae</taxon>
        <taxon>Pelagivirga</taxon>
    </lineage>
</organism>
<evidence type="ECO:0000256" key="3">
    <source>
        <dbReference type="ARBA" id="ARBA00023004"/>
    </source>
</evidence>
<dbReference type="InterPro" id="IPR042281">
    <property type="entry name" value="GpdQ_beta-strand"/>
</dbReference>
<accession>A0A2T7G9G5</accession>
<gene>
    <name evidence="6" type="ORF">DC366_04630</name>
</gene>
<dbReference type="Proteomes" id="UP000244446">
    <property type="component" value="Unassembled WGS sequence"/>
</dbReference>
<sequence length="265" mass="28287">MTSVLQISDLHIAREGQLVSDRLDTAASLERLVTRIAEILPAIEPLDAILISGDLSDDGSAESYRLLRQSLARLDVPLFAIPGNHDLREPMRAAFAAEGYLPSLGGLHWARQLGDIELIGLDTLVEGQGGGALDAAALDFLEHALEASGERPVLLALHHPPFASGIAFMDRIGLSGIDGLEKILARSPSEIRIICGHIHSTMVATVAGRVALSAPSPCSSFAFDRRPDAPVGYHISEDGMLLHTWHGAFRSVRIPICAGAGPYPF</sequence>
<dbReference type="GO" id="GO:0004112">
    <property type="term" value="F:cyclic-nucleotide phosphodiesterase activity"/>
    <property type="evidence" value="ECO:0007669"/>
    <property type="project" value="InterPro"/>
</dbReference>
<proteinExistence type="inferred from homology"/>
<evidence type="ECO:0000256" key="1">
    <source>
        <dbReference type="ARBA" id="ARBA00022723"/>
    </source>
</evidence>
<evidence type="ECO:0000256" key="4">
    <source>
        <dbReference type="ARBA" id="ARBA00025742"/>
    </source>
</evidence>
<dbReference type="InterPro" id="IPR004843">
    <property type="entry name" value="Calcineurin-like_PHP"/>
</dbReference>
<keyword evidence="3" id="KW-0408">Iron</keyword>
<keyword evidence="2" id="KW-0378">Hydrolase</keyword>
<dbReference type="Pfam" id="PF00149">
    <property type="entry name" value="Metallophos"/>
    <property type="match status" value="1"/>
</dbReference>
<reference evidence="6 7" key="1">
    <citation type="submission" date="2018-04" db="EMBL/GenBank/DDBJ databases">
        <title>Pelagivirga bohaiensis gen. nov., sp. nov., a bacterium isolated from the Bohai Sea.</title>
        <authorList>
            <person name="Ji X."/>
        </authorList>
    </citation>
    <scope>NUCLEOTIDE SEQUENCE [LARGE SCALE GENOMIC DNA]</scope>
    <source>
        <strain evidence="6 7">BH-SD19</strain>
    </source>
</reference>
<evidence type="ECO:0000313" key="7">
    <source>
        <dbReference type="Proteomes" id="UP000244446"/>
    </source>
</evidence>
<evidence type="ECO:0000259" key="5">
    <source>
        <dbReference type="Pfam" id="PF00149"/>
    </source>
</evidence>
<dbReference type="PANTHER" id="PTHR42988:SF2">
    <property type="entry name" value="CYCLIC NUCLEOTIDE PHOSPHODIESTERASE CBUA0032-RELATED"/>
    <property type="match status" value="1"/>
</dbReference>
<dbReference type="InterPro" id="IPR029052">
    <property type="entry name" value="Metallo-depent_PP-like"/>
</dbReference>
<dbReference type="EMBL" id="QCYH01000002">
    <property type="protein sequence ID" value="PVA11059.1"/>
    <property type="molecule type" value="Genomic_DNA"/>
</dbReference>
<feature type="domain" description="Calcineurin-like phosphoesterase" evidence="5">
    <location>
        <begin position="3"/>
        <end position="200"/>
    </location>
</feature>
<keyword evidence="7" id="KW-1185">Reference proteome</keyword>
<dbReference type="InterPro" id="IPR026575">
    <property type="entry name" value="GpdQ/CpdA-like"/>
</dbReference>
<evidence type="ECO:0000256" key="2">
    <source>
        <dbReference type="ARBA" id="ARBA00022801"/>
    </source>
</evidence>
<dbReference type="SUPFAM" id="SSF56300">
    <property type="entry name" value="Metallo-dependent phosphatases"/>
    <property type="match status" value="1"/>
</dbReference>